<dbReference type="PANTHER" id="PTHR10896">
    <property type="entry name" value="GALACTOSYLGALACTOSYLXYLOSYLPROTEIN 3-BETA-GLUCURONOSYLTRANSFERASE BETA-1,3-GLUCURONYLTRANSFERASE"/>
    <property type="match status" value="1"/>
</dbReference>
<sequence length="336" mass="38250">MAVSPLFKSLILVIFLGVSFCMFSLLAVHQPHQVSYPGQSSMEEVASLNGRSITIRIDDSIVHNISEKVLENIRSDTSLCTTLRESISMPTIYIITPTYKRQEQIPDLTRLAQTLMHVPSIMWLVIEDAEMLNPQVAALLNRTGIKYLHMLAPMPKDQQKRKVKARGVSNRNRGLQWIRENFADKNGVIYFADDDNTYDLRLFDEIRSVKKIGMWPVGLLTSYGMSSPVVKDGRVTGFYDGWVANRKFPVDMAGFGVSVSMIRRNPKGNMPYVPGYEEDGFLRNLNVKISEIEPKAENCTKIYVWHTQTKKNRAPSRVNATIHGHTNIWTLYQQII</sequence>
<dbReference type="Proteomes" id="UP001642540">
    <property type="component" value="Unassembled WGS sequence"/>
</dbReference>
<evidence type="ECO:0000256" key="9">
    <source>
        <dbReference type="ARBA" id="ARBA00023180"/>
    </source>
</evidence>
<evidence type="ECO:0000256" key="4">
    <source>
        <dbReference type="ARBA" id="ARBA00022679"/>
    </source>
</evidence>
<keyword evidence="11" id="KW-0333">Golgi apparatus</keyword>
<dbReference type="EMBL" id="CAXLJM020000018">
    <property type="protein sequence ID" value="CAL8084746.1"/>
    <property type="molecule type" value="Genomic_DNA"/>
</dbReference>
<protein>
    <recommendedName>
        <fullName evidence="3 11">Galactosylgalactosylxylosylprotein 3-beta-glucuronosyltransferase</fullName>
        <ecNumber evidence="3 11">2.4.1.135</ecNumber>
    </recommendedName>
</protein>
<evidence type="ECO:0000313" key="12">
    <source>
        <dbReference type="EMBL" id="CAL8084746.1"/>
    </source>
</evidence>
<dbReference type="PANTHER" id="PTHR10896:SF50">
    <property type="entry name" value="GALACTOSYLGALACTOSYLXYLOSYLPROTEIN 3-BETA-GLUCURONOSYLTRANSFERASE P"/>
    <property type="match status" value="1"/>
</dbReference>
<evidence type="ECO:0000256" key="1">
    <source>
        <dbReference type="ARBA" id="ARBA00004606"/>
    </source>
</evidence>
<gene>
    <name evidence="12" type="ORF">ODALV1_LOCUS5897</name>
</gene>
<evidence type="ECO:0000313" key="13">
    <source>
        <dbReference type="Proteomes" id="UP001642540"/>
    </source>
</evidence>
<evidence type="ECO:0000256" key="5">
    <source>
        <dbReference type="ARBA" id="ARBA00022692"/>
    </source>
</evidence>
<dbReference type="EC" id="2.4.1.135" evidence="3 11"/>
<comment type="similarity">
    <text evidence="2 11">Belongs to the glycosyltransferase 43 family.</text>
</comment>
<keyword evidence="11" id="KW-0464">Manganese</keyword>
<dbReference type="SUPFAM" id="SSF53448">
    <property type="entry name" value="Nucleotide-diphospho-sugar transferases"/>
    <property type="match status" value="1"/>
</dbReference>
<dbReference type="InterPro" id="IPR029044">
    <property type="entry name" value="Nucleotide-diphossugar_trans"/>
</dbReference>
<keyword evidence="7" id="KW-1133">Transmembrane helix</keyword>
<keyword evidence="13" id="KW-1185">Reference proteome</keyword>
<accession>A0ABP1Q0E8</accession>
<evidence type="ECO:0000256" key="3">
    <source>
        <dbReference type="ARBA" id="ARBA00012641"/>
    </source>
</evidence>
<name>A0ABP1Q0E8_9HEXA</name>
<comment type="pathway">
    <text evidence="11">Protein modification; protein glycosylation.</text>
</comment>
<dbReference type="InterPro" id="IPR005027">
    <property type="entry name" value="Glyco_trans_43"/>
</dbReference>
<keyword evidence="6 11" id="KW-0735">Signal-anchor</keyword>
<dbReference type="Pfam" id="PF03360">
    <property type="entry name" value="Glyco_transf_43"/>
    <property type="match status" value="1"/>
</dbReference>
<evidence type="ECO:0000256" key="11">
    <source>
        <dbReference type="RuleBase" id="RU363127"/>
    </source>
</evidence>
<keyword evidence="9" id="KW-0325">Glycoprotein</keyword>
<comment type="cofactor">
    <cofactor evidence="11">
        <name>Mn(2+)</name>
        <dbReference type="ChEBI" id="CHEBI:29035"/>
    </cofactor>
</comment>
<keyword evidence="11" id="KW-0479">Metal-binding</keyword>
<comment type="subcellular location">
    <subcellularLocation>
        <location evidence="11">Golgi apparatus membrane</location>
        <topology evidence="11">Single-pass type II membrane protein</topology>
    </subcellularLocation>
    <subcellularLocation>
        <location evidence="1">Membrane</location>
        <topology evidence="1">Single-pass type II membrane protein</topology>
    </subcellularLocation>
</comment>
<evidence type="ECO:0000256" key="2">
    <source>
        <dbReference type="ARBA" id="ARBA00007706"/>
    </source>
</evidence>
<dbReference type="Gene3D" id="3.90.550.10">
    <property type="entry name" value="Spore Coat Polysaccharide Biosynthesis Protein SpsA, Chain A"/>
    <property type="match status" value="1"/>
</dbReference>
<organism evidence="12 13">
    <name type="scientific">Orchesella dallaii</name>
    <dbReference type="NCBI Taxonomy" id="48710"/>
    <lineage>
        <taxon>Eukaryota</taxon>
        <taxon>Metazoa</taxon>
        <taxon>Ecdysozoa</taxon>
        <taxon>Arthropoda</taxon>
        <taxon>Hexapoda</taxon>
        <taxon>Collembola</taxon>
        <taxon>Entomobryomorpha</taxon>
        <taxon>Entomobryoidea</taxon>
        <taxon>Orchesellidae</taxon>
        <taxon>Orchesellinae</taxon>
        <taxon>Orchesella</taxon>
    </lineage>
</organism>
<evidence type="ECO:0000256" key="8">
    <source>
        <dbReference type="ARBA" id="ARBA00023136"/>
    </source>
</evidence>
<keyword evidence="8" id="KW-0472">Membrane</keyword>
<dbReference type="CDD" id="cd00218">
    <property type="entry name" value="GlcAT-I"/>
    <property type="match status" value="1"/>
</dbReference>
<keyword evidence="4 11" id="KW-0808">Transferase</keyword>
<comment type="catalytic activity">
    <reaction evidence="10 11">
        <text>3-O-(beta-D-galactosyl-(1-&gt;3)-beta-D-galactosyl-(1-&gt;4)-beta-D-xylosyl)-L-seryl-[protein] + UDP-alpha-D-glucuronate = 3-O-(beta-D-GlcA-(1-&gt;3)-beta-D-Gal-(1-&gt;3)-beta-D-Gal-(1-&gt;4)-beta-D-Xyl)-L-seryl-[protein] + UDP + H(+)</text>
        <dbReference type="Rhea" id="RHEA:24168"/>
        <dbReference type="Rhea" id="RHEA-COMP:12571"/>
        <dbReference type="Rhea" id="RHEA-COMP:12573"/>
        <dbReference type="ChEBI" id="CHEBI:15378"/>
        <dbReference type="ChEBI" id="CHEBI:58052"/>
        <dbReference type="ChEBI" id="CHEBI:58223"/>
        <dbReference type="ChEBI" id="CHEBI:132090"/>
        <dbReference type="ChEBI" id="CHEBI:132093"/>
        <dbReference type="EC" id="2.4.1.135"/>
    </reaction>
</comment>
<reference evidence="12 13" key="1">
    <citation type="submission" date="2024-08" db="EMBL/GenBank/DDBJ databases">
        <authorList>
            <person name="Cucini C."/>
            <person name="Frati F."/>
        </authorList>
    </citation>
    <scope>NUCLEOTIDE SEQUENCE [LARGE SCALE GENOMIC DNA]</scope>
</reference>
<comment type="caution">
    <text evidence="12">The sequence shown here is derived from an EMBL/GenBank/DDBJ whole genome shotgun (WGS) entry which is preliminary data.</text>
</comment>
<evidence type="ECO:0000256" key="10">
    <source>
        <dbReference type="ARBA" id="ARBA00047979"/>
    </source>
</evidence>
<keyword evidence="5" id="KW-0812">Transmembrane</keyword>
<proteinExistence type="inferred from homology"/>
<evidence type="ECO:0000256" key="7">
    <source>
        <dbReference type="ARBA" id="ARBA00022989"/>
    </source>
</evidence>
<evidence type="ECO:0000256" key="6">
    <source>
        <dbReference type="ARBA" id="ARBA00022968"/>
    </source>
</evidence>